<feature type="compositionally biased region" description="Polar residues" evidence="1">
    <location>
        <begin position="111"/>
        <end position="126"/>
    </location>
</feature>
<comment type="caution">
    <text evidence="2">The sequence shown here is derived from an EMBL/GenBank/DDBJ whole genome shotgun (WGS) entry which is preliminary data.</text>
</comment>
<protein>
    <submittedName>
        <fullName evidence="2">Uncharacterized protein</fullName>
    </submittedName>
</protein>
<proteinExistence type="predicted"/>
<organism evidence="2 3">
    <name type="scientific">Porites evermanni</name>
    <dbReference type="NCBI Taxonomy" id="104178"/>
    <lineage>
        <taxon>Eukaryota</taxon>
        <taxon>Metazoa</taxon>
        <taxon>Cnidaria</taxon>
        <taxon>Anthozoa</taxon>
        <taxon>Hexacorallia</taxon>
        <taxon>Scleractinia</taxon>
        <taxon>Fungiina</taxon>
        <taxon>Poritidae</taxon>
        <taxon>Porites</taxon>
    </lineage>
</organism>
<keyword evidence="3" id="KW-1185">Reference proteome</keyword>
<sequence length="178" mass="20662">MDEYQFRALKHRSKEIRELDPSKDTLKTLQSDLVVKGEFHTTIRNKNRGAKSKFLVIERKMDSPPLPNKNTLTELGMIKIDPDGTLKETNELRIKSVKPPDDINALLRQTETVTRQSKSNQEMQPSRKQRSRPEFSGNGRLLGQLHQQLCGHSSTTLSDDPERHKIKWEKEEEKSFRN</sequence>
<name>A0ABN8QKQ1_9CNID</name>
<reference evidence="2 3" key="1">
    <citation type="submission" date="2022-05" db="EMBL/GenBank/DDBJ databases">
        <authorList>
            <consortium name="Genoscope - CEA"/>
            <person name="William W."/>
        </authorList>
    </citation>
    <scope>NUCLEOTIDE SEQUENCE [LARGE SCALE GENOMIC DNA]</scope>
</reference>
<feature type="compositionally biased region" description="Low complexity" evidence="1">
    <location>
        <begin position="137"/>
        <end position="151"/>
    </location>
</feature>
<feature type="region of interest" description="Disordered" evidence="1">
    <location>
        <begin position="111"/>
        <end position="178"/>
    </location>
</feature>
<dbReference type="EMBL" id="CALNXI010001362">
    <property type="protein sequence ID" value="CAH3166428.1"/>
    <property type="molecule type" value="Genomic_DNA"/>
</dbReference>
<evidence type="ECO:0000313" key="2">
    <source>
        <dbReference type="EMBL" id="CAH3166428.1"/>
    </source>
</evidence>
<gene>
    <name evidence="2" type="ORF">PEVE_00005694</name>
</gene>
<dbReference type="Proteomes" id="UP001159427">
    <property type="component" value="Unassembled WGS sequence"/>
</dbReference>
<evidence type="ECO:0000256" key="1">
    <source>
        <dbReference type="SAM" id="MobiDB-lite"/>
    </source>
</evidence>
<evidence type="ECO:0000313" key="3">
    <source>
        <dbReference type="Proteomes" id="UP001159427"/>
    </source>
</evidence>
<feature type="compositionally biased region" description="Basic and acidic residues" evidence="1">
    <location>
        <begin position="160"/>
        <end position="178"/>
    </location>
</feature>
<accession>A0ABN8QKQ1</accession>